<evidence type="ECO:0000256" key="5">
    <source>
        <dbReference type="ARBA" id="ARBA00023004"/>
    </source>
</evidence>
<evidence type="ECO:0000256" key="1">
    <source>
        <dbReference type="ARBA" id="ARBA00005896"/>
    </source>
</evidence>
<evidence type="ECO:0000259" key="6">
    <source>
        <dbReference type="Pfam" id="PF02668"/>
    </source>
</evidence>
<evidence type="ECO:0000256" key="3">
    <source>
        <dbReference type="ARBA" id="ARBA00022964"/>
    </source>
</evidence>
<dbReference type="Gene3D" id="3.60.130.10">
    <property type="entry name" value="Clavaminate synthase-like"/>
    <property type="match status" value="1"/>
</dbReference>
<dbReference type="RefSeq" id="WP_407326918.1">
    <property type="nucleotide sequence ID" value="NZ_CP136865.1"/>
</dbReference>
<dbReference type="EMBL" id="CP136865">
    <property type="protein sequence ID" value="WOJ96234.1"/>
    <property type="molecule type" value="Genomic_DNA"/>
</dbReference>
<feature type="domain" description="TauD/TfdA-like" evidence="6">
    <location>
        <begin position="4"/>
        <end position="267"/>
    </location>
</feature>
<evidence type="ECO:0000313" key="8">
    <source>
        <dbReference type="Proteomes" id="UP001626549"/>
    </source>
</evidence>
<dbReference type="InterPro" id="IPR042098">
    <property type="entry name" value="TauD-like_sf"/>
</dbReference>
<dbReference type="Pfam" id="PF02668">
    <property type="entry name" value="TauD"/>
    <property type="match status" value="1"/>
</dbReference>
<dbReference type="InterPro" id="IPR003819">
    <property type="entry name" value="TauD/TfdA-like"/>
</dbReference>
<proteinExistence type="inferred from homology"/>
<reference evidence="7 8" key="1">
    <citation type="submission" date="2023-10" db="EMBL/GenBank/DDBJ databases">
        <title>Two novel species belonging to the OM43/NOR5 clade.</title>
        <authorList>
            <person name="Park M."/>
        </authorList>
    </citation>
    <scope>NUCLEOTIDE SEQUENCE [LARGE SCALE GENOMIC DNA]</scope>
    <source>
        <strain evidence="7 8">IMCC45268</strain>
    </source>
</reference>
<keyword evidence="8" id="KW-1185">Reference proteome</keyword>
<dbReference type="SUPFAM" id="SSF51197">
    <property type="entry name" value="Clavaminate synthase-like"/>
    <property type="match status" value="1"/>
</dbReference>
<sequence length="274" mass="30187">MLEAKPVAGALGAEIRGANLSSVLTQEFISELRELLNRYEVLFFRDQAVAAGDQRALGLAFGPLQSHPAYATVEGFPEVTILKSTSAMPTKIEMWHSDMTFLAHPPMATVLQCVTAPPTGGDTLWASATAAYEGLSQPMQSLLDGLSAVHDFSYGFKESLAEEGGRERLAAAVEANPPITHPVIRVHPETGKKVIFVNSLFTTHIRELPAKESASILSFLYEHMATPEYTVRFNWEPGCIALWDNRSTQHRPINDYFPATRCMHRVTVDGDKPY</sequence>
<name>A0ABZ0I9N9_9GAMM</name>
<comment type="similarity">
    <text evidence="1">Belongs to the TfdA dioxygenase family.</text>
</comment>
<dbReference type="PANTHER" id="PTHR30468:SF1">
    <property type="entry name" value="ALPHA-KETOGLUTARATE-DEPENDENT SULFONATE DIOXYGENASE"/>
    <property type="match status" value="1"/>
</dbReference>
<dbReference type="InterPro" id="IPR051323">
    <property type="entry name" value="AtsK-like"/>
</dbReference>
<dbReference type="PANTHER" id="PTHR30468">
    <property type="entry name" value="ALPHA-KETOGLUTARATE-DEPENDENT SULFONATE DIOXYGENASE"/>
    <property type="match status" value="1"/>
</dbReference>
<keyword evidence="2" id="KW-0479">Metal-binding</keyword>
<protein>
    <submittedName>
        <fullName evidence="7">TauD/TfdA family dioxygenase</fullName>
    </submittedName>
</protein>
<organism evidence="7 8">
    <name type="scientific">Congregibacter brevis</name>
    <dbReference type="NCBI Taxonomy" id="3081201"/>
    <lineage>
        <taxon>Bacteria</taxon>
        <taxon>Pseudomonadati</taxon>
        <taxon>Pseudomonadota</taxon>
        <taxon>Gammaproteobacteria</taxon>
        <taxon>Cellvibrionales</taxon>
        <taxon>Halieaceae</taxon>
        <taxon>Congregibacter</taxon>
    </lineage>
</organism>
<dbReference type="Proteomes" id="UP001626549">
    <property type="component" value="Chromosome"/>
</dbReference>
<evidence type="ECO:0000256" key="4">
    <source>
        <dbReference type="ARBA" id="ARBA00023002"/>
    </source>
</evidence>
<accession>A0ABZ0I9N9</accession>
<keyword evidence="5" id="KW-0408">Iron</keyword>
<dbReference type="GO" id="GO:0051213">
    <property type="term" value="F:dioxygenase activity"/>
    <property type="evidence" value="ECO:0007669"/>
    <property type="project" value="UniProtKB-KW"/>
</dbReference>
<evidence type="ECO:0000256" key="2">
    <source>
        <dbReference type="ARBA" id="ARBA00022723"/>
    </source>
</evidence>
<evidence type="ECO:0000313" key="7">
    <source>
        <dbReference type="EMBL" id="WOJ96234.1"/>
    </source>
</evidence>
<gene>
    <name evidence="7" type="ORF">R0137_13400</name>
</gene>
<keyword evidence="4" id="KW-0560">Oxidoreductase</keyword>
<keyword evidence="3 7" id="KW-0223">Dioxygenase</keyword>